<evidence type="ECO:0000313" key="2">
    <source>
        <dbReference type="EMBL" id="RDW23197.1"/>
    </source>
</evidence>
<accession>A0A371BYM3</accession>
<feature type="transmembrane region" description="Helical" evidence="1">
    <location>
        <begin position="45"/>
        <end position="62"/>
    </location>
</feature>
<keyword evidence="1" id="KW-1133">Transmembrane helix</keyword>
<keyword evidence="1" id="KW-0472">Membrane</keyword>
<name>A0A371BYM3_YARLL</name>
<dbReference type="EMBL" id="KZ859103">
    <property type="protein sequence ID" value="RDW23197.1"/>
    <property type="molecule type" value="Genomic_DNA"/>
</dbReference>
<organism evidence="2 3">
    <name type="scientific">Yarrowia lipolytica</name>
    <name type="common">Candida lipolytica</name>
    <dbReference type="NCBI Taxonomy" id="4952"/>
    <lineage>
        <taxon>Eukaryota</taxon>
        <taxon>Fungi</taxon>
        <taxon>Dikarya</taxon>
        <taxon>Ascomycota</taxon>
        <taxon>Saccharomycotina</taxon>
        <taxon>Dipodascomycetes</taxon>
        <taxon>Dipodascales</taxon>
        <taxon>Dipodascales incertae sedis</taxon>
        <taxon>Yarrowia</taxon>
    </lineage>
</organism>
<dbReference type="Proteomes" id="UP000256601">
    <property type="component" value="Unassembled WGS sequence"/>
</dbReference>
<feature type="transmembrane region" description="Helical" evidence="1">
    <location>
        <begin position="16"/>
        <end position="39"/>
    </location>
</feature>
<evidence type="ECO:0000313" key="3">
    <source>
        <dbReference type="Proteomes" id="UP000256601"/>
    </source>
</evidence>
<reference evidence="2 3" key="1">
    <citation type="submission" date="2018-07" db="EMBL/GenBank/DDBJ databases">
        <title>Draft Genome Assemblies for Five Robust Yarrowia lipolytica Strains Exhibiting High Lipid Production and Pentose Sugar Utilization and Sugar Alcohol Secretion from Undetoxified Lignocellulosic Biomass Hydrolysates.</title>
        <authorList>
            <consortium name="DOE Joint Genome Institute"/>
            <person name="Walker C."/>
            <person name="Ryu S."/>
            <person name="Na H."/>
            <person name="Zane M."/>
            <person name="LaButti K."/>
            <person name="Lipzen A."/>
            <person name="Haridas S."/>
            <person name="Barry K."/>
            <person name="Grigoriev I.V."/>
            <person name="Quarterman J."/>
            <person name="Slininger P."/>
            <person name="Dien B."/>
            <person name="Trinh C.T."/>
        </authorList>
    </citation>
    <scope>NUCLEOTIDE SEQUENCE [LARGE SCALE GENOMIC DNA]</scope>
    <source>
        <strain evidence="2 3">YB392</strain>
    </source>
</reference>
<proteinExistence type="predicted"/>
<keyword evidence="1" id="KW-0812">Transmembrane</keyword>
<evidence type="ECO:0000256" key="1">
    <source>
        <dbReference type="SAM" id="Phobius"/>
    </source>
</evidence>
<protein>
    <submittedName>
        <fullName evidence="2">Uncharacterized protein</fullName>
    </submittedName>
</protein>
<dbReference type="AlphaFoldDB" id="A0A371BYM3"/>
<sequence length="109" mass="12141">MHSDNQIQQSENSPRMIICVLFVSFPLLRLSCFCFVNALTDFTRFLSFFMCAISLVINVAHAKKCDGNVAGGVIFLVESNVRPARLEAVIYVTQHGICFSPTNVPTKLK</sequence>
<gene>
    <name evidence="2" type="ORF">B0I71DRAFT_136343</name>
</gene>